<gene>
    <name evidence="1" type="primary">ORF81392</name>
</gene>
<organism evidence="1">
    <name type="scientific">Arion vulgaris</name>
    <dbReference type="NCBI Taxonomy" id="1028688"/>
    <lineage>
        <taxon>Eukaryota</taxon>
        <taxon>Metazoa</taxon>
        <taxon>Spiralia</taxon>
        <taxon>Lophotrochozoa</taxon>
        <taxon>Mollusca</taxon>
        <taxon>Gastropoda</taxon>
        <taxon>Heterobranchia</taxon>
        <taxon>Euthyneura</taxon>
        <taxon>Panpulmonata</taxon>
        <taxon>Eupulmonata</taxon>
        <taxon>Stylommatophora</taxon>
        <taxon>Helicina</taxon>
        <taxon>Arionoidea</taxon>
        <taxon>Arionidae</taxon>
        <taxon>Arion</taxon>
    </lineage>
</organism>
<evidence type="ECO:0000313" key="1">
    <source>
        <dbReference type="EMBL" id="CEK72186.1"/>
    </source>
</evidence>
<sequence length="53" mass="5459">MFLFFASPGTKMKIISKAYISVNQKSTKSSLSGAVSAGICDHGSPEPAALQVG</sequence>
<name>A0A0B6ZWG8_9EUPU</name>
<dbReference type="AlphaFoldDB" id="A0A0B6ZWG8"/>
<protein>
    <submittedName>
        <fullName evidence="1">Uncharacterized protein</fullName>
    </submittedName>
</protein>
<accession>A0A0B6ZWG8</accession>
<reference evidence="1" key="1">
    <citation type="submission" date="2014-12" db="EMBL/GenBank/DDBJ databases">
        <title>Insight into the proteome of Arion vulgaris.</title>
        <authorList>
            <person name="Aradska J."/>
            <person name="Bulat T."/>
            <person name="Smidak R."/>
            <person name="Sarate P."/>
            <person name="Gangsoo J."/>
            <person name="Sialana F."/>
            <person name="Bilban M."/>
            <person name="Lubec G."/>
        </authorList>
    </citation>
    <scope>NUCLEOTIDE SEQUENCE</scope>
    <source>
        <tissue evidence="1">Skin</tissue>
    </source>
</reference>
<dbReference type="EMBL" id="HACG01025321">
    <property type="protein sequence ID" value="CEK72186.1"/>
    <property type="molecule type" value="Transcribed_RNA"/>
</dbReference>
<proteinExistence type="predicted"/>
<feature type="non-terminal residue" evidence="1">
    <location>
        <position position="53"/>
    </location>
</feature>